<name>A0A1S1Q7A1_9ACTN</name>
<protein>
    <submittedName>
        <fullName evidence="3">Lantibiotic dehydratase</fullName>
    </submittedName>
</protein>
<dbReference type="InterPro" id="IPR006827">
    <property type="entry name" value="Lant_deHydtase_N"/>
</dbReference>
<dbReference type="Pfam" id="PF14028">
    <property type="entry name" value="Lant_dehydr_C"/>
    <property type="match status" value="1"/>
</dbReference>
<dbReference type="Proteomes" id="UP000179627">
    <property type="component" value="Unassembled WGS sequence"/>
</dbReference>
<dbReference type="OrthoDB" id="1273722at2"/>
<dbReference type="AlphaFoldDB" id="A0A1S1Q7A1"/>
<sequence>MDWLRRIWMSGGVAEALDHASPVLARQVRVLREAETPAVRETRRAVLSTARYLLRLEGRPTPFGLLAGVAPVSFGADARLIWGDQDRAVVRAGAEWLAEVVTRLEQCPELLARLPVISNSTVMVRGDRLIVPYQAQSRERGTGAVEVSLRYTAAVRATVQAARSPVPFGELSAKLLAEFPGAPAVKVAAMLSELLHCGALITSLHAPSTQTDALEQVLARLDAVEAAAVGPVAGLVTALREIHSRMEDHNHGVMADARPIRAELTTRMQSIAPTRRNPLAVDLRLDGRVELSREVAREVERAALALTRLSAHPGGTPAWRDYHQRFYERFGVGSLVPLLDVVADSGIGWPDGYPGTVTPARRPALSTRDEVLLALAQGAVLDGQDEIVIDDALIERAALDSGPLRPPPHLELAVRVGAADQDALRRGAFRLEVTTVSRGAGVLTGRFLSVLAPEDQRGFAAELAAVPCGDRDTATAQLSFPPLDPATAHVTRSPQVHPILITLGEHRVPDGQVLTVEDLAVGCDGRRMYLAAPAQGIRLEALGGHALNLPTHTPPLARFLTELSRANYAQVTAFDWGAAARLPFLPRVRLGRTILAPARWTVTAAELPPRAEPWRTWDNAFASWRARRRLPRRVRLSEGDRLLPLDLDQAGHRLLLRTHLHTTPRALLTEGPDPAEAGWCGGRAHEVVVPLSATAPPPWSRLPKPAQERIIRRGHGNAPAASTVLLASLYGDLDRQNTILTDYLPDLLARLGEEPALHPGPAWWYVRYRDPDQHLRLRIALPDPAVFGDAAQIVSGWADTVHRDGVLRELRYPVSYPETGRWGSGAAWTAAQAVFGADSRALLTQLALPHRPTWQALVAAHTVAIAQAFTGSTAAAMRWLIDHIPPVAPARIPRVVFTEAVRLADPRDDWAALRAVPGGAIIADAWVARGHALADYRACFPGPDTQGVSVDDVLSSLIHVHYVRAHRIDFDDEAVAMHLARAAALAWTARTREGTR</sequence>
<evidence type="ECO:0000259" key="1">
    <source>
        <dbReference type="Pfam" id="PF04738"/>
    </source>
</evidence>
<dbReference type="EMBL" id="MBLM01000162">
    <property type="protein sequence ID" value="OHV29459.1"/>
    <property type="molecule type" value="Genomic_DNA"/>
</dbReference>
<proteinExistence type="predicted"/>
<dbReference type="NCBIfam" id="TIGR03891">
    <property type="entry name" value="thiopep_ocin"/>
    <property type="match status" value="1"/>
</dbReference>
<organism evidence="3 4">
    <name type="scientific">Parafrankia colletiae</name>
    <dbReference type="NCBI Taxonomy" id="573497"/>
    <lineage>
        <taxon>Bacteria</taxon>
        <taxon>Bacillati</taxon>
        <taxon>Actinomycetota</taxon>
        <taxon>Actinomycetes</taxon>
        <taxon>Frankiales</taxon>
        <taxon>Frankiaceae</taxon>
        <taxon>Parafrankia</taxon>
    </lineage>
</organism>
<keyword evidence="4" id="KW-1185">Reference proteome</keyword>
<feature type="domain" description="Lantibiotic dehydratase N-terminal" evidence="1">
    <location>
        <begin position="13"/>
        <end position="656"/>
    </location>
</feature>
<evidence type="ECO:0000259" key="2">
    <source>
        <dbReference type="Pfam" id="PF14028"/>
    </source>
</evidence>
<evidence type="ECO:0000313" key="3">
    <source>
        <dbReference type="EMBL" id="OHV29459.1"/>
    </source>
</evidence>
<evidence type="ECO:0000313" key="4">
    <source>
        <dbReference type="Proteomes" id="UP000179627"/>
    </source>
</evidence>
<feature type="domain" description="Thiopeptide-type bacteriocin biosynthesis" evidence="2">
    <location>
        <begin position="727"/>
        <end position="983"/>
    </location>
</feature>
<dbReference type="Pfam" id="PF04738">
    <property type="entry name" value="Lant_dehydr_N"/>
    <property type="match status" value="1"/>
</dbReference>
<dbReference type="InterPro" id="IPR023809">
    <property type="entry name" value="Thiopep_bacteriocin_synth_dom"/>
</dbReference>
<accession>A0A1S1Q7A1</accession>
<reference evidence="4" key="1">
    <citation type="submission" date="2016-07" db="EMBL/GenBank/DDBJ databases">
        <title>Sequence Frankia sp. strain CcI1.17.</title>
        <authorList>
            <person name="Ghodhbane-Gtari F."/>
            <person name="Swanson E."/>
            <person name="Gueddou A."/>
            <person name="Morris K."/>
            <person name="Hezbri K."/>
            <person name="Ktari A."/>
            <person name="Nouioui I."/>
            <person name="Abebe-Akele F."/>
            <person name="Simpson S."/>
            <person name="Thomas K."/>
            <person name="Gtari M."/>
            <person name="Tisa L.S."/>
            <person name="Hurst S."/>
        </authorList>
    </citation>
    <scope>NUCLEOTIDE SEQUENCE [LARGE SCALE GENOMIC DNA]</scope>
    <source>
        <strain evidence="4">Cc1.17</strain>
    </source>
</reference>
<comment type="caution">
    <text evidence="3">The sequence shown here is derived from an EMBL/GenBank/DDBJ whole genome shotgun (WGS) entry which is preliminary data.</text>
</comment>
<gene>
    <name evidence="3" type="ORF">CC117_29125</name>
</gene>